<keyword evidence="3" id="KW-1185">Reference proteome</keyword>
<accession>A0A7Y6NTU4</accession>
<protein>
    <recommendedName>
        <fullName evidence="4">Cobalt-zinc-cadmium resistance protein</fullName>
    </recommendedName>
</protein>
<dbReference type="EMBL" id="JABWMJ010000027">
    <property type="protein sequence ID" value="NUZ09082.1"/>
    <property type="molecule type" value="Genomic_DNA"/>
</dbReference>
<evidence type="ECO:0008006" key="4">
    <source>
        <dbReference type="Google" id="ProtNLM"/>
    </source>
</evidence>
<organism evidence="2 3">
    <name type="scientific">Piscinibacter koreensis</name>
    <dbReference type="NCBI Taxonomy" id="2742824"/>
    <lineage>
        <taxon>Bacteria</taxon>
        <taxon>Pseudomonadati</taxon>
        <taxon>Pseudomonadota</taxon>
        <taxon>Betaproteobacteria</taxon>
        <taxon>Burkholderiales</taxon>
        <taxon>Sphaerotilaceae</taxon>
        <taxon>Piscinibacter</taxon>
    </lineage>
</organism>
<keyword evidence="1" id="KW-0732">Signal</keyword>
<dbReference type="Proteomes" id="UP000529637">
    <property type="component" value="Unassembled WGS sequence"/>
</dbReference>
<reference evidence="2 3" key="1">
    <citation type="submission" date="2020-06" db="EMBL/GenBank/DDBJ databases">
        <title>Schlegella sp. ID0723 isolated from air conditioner.</title>
        <authorList>
            <person name="Kim D.Y."/>
            <person name="Kim D.-U."/>
        </authorList>
    </citation>
    <scope>NUCLEOTIDE SEQUENCE [LARGE SCALE GENOMIC DNA]</scope>
    <source>
        <strain evidence="2 3">ID0723</strain>
    </source>
</reference>
<evidence type="ECO:0000313" key="2">
    <source>
        <dbReference type="EMBL" id="NUZ09082.1"/>
    </source>
</evidence>
<comment type="caution">
    <text evidence="2">The sequence shown here is derived from an EMBL/GenBank/DDBJ whole genome shotgun (WGS) entry which is preliminary data.</text>
</comment>
<feature type="chain" id="PRO_5031190327" description="Cobalt-zinc-cadmium resistance protein" evidence="1">
    <location>
        <begin position="21"/>
        <end position="131"/>
    </location>
</feature>
<dbReference type="AlphaFoldDB" id="A0A7Y6NTU4"/>
<evidence type="ECO:0000256" key="1">
    <source>
        <dbReference type="SAM" id="SignalP"/>
    </source>
</evidence>
<evidence type="ECO:0000313" key="3">
    <source>
        <dbReference type="Proteomes" id="UP000529637"/>
    </source>
</evidence>
<sequence length="131" mass="14301">MRIWVLVFLLVLLPLQSAWASAASYCRHETGVAAKHVGHHEHRHIASGNTDVSSDQRAGGGLDDVDGDCGYCHLHCAQAIANPAVLSLERSREPVVSSVLARYVTRAPDGLERPNWRPLVCSVGLEEARIR</sequence>
<proteinExistence type="predicted"/>
<name>A0A7Y6NTU4_9BURK</name>
<gene>
    <name evidence="2" type="ORF">HQN59_25410</name>
</gene>
<feature type="signal peptide" evidence="1">
    <location>
        <begin position="1"/>
        <end position="20"/>
    </location>
</feature>
<dbReference type="RefSeq" id="WP_176071936.1">
    <property type="nucleotide sequence ID" value="NZ_JABWMJ010000027.1"/>
</dbReference>